<keyword evidence="2" id="KW-1185">Reference proteome</keyword>
<protein>
    <submittedName>
        <fullName evidence="1">Uncharacterized protein</fullName>
    </submittedName>
</protein>
<dbReference type="AlphaFoldDB" id="A0A1Q8YJ33"/>
<name>A0A1Q8YJ33_9BURK</name>
<dbReference type="EMBL" id="MSYM01000006">
    <property type="protein sequence ID" value="OLP08026.1"/>
    <property type="molecule type" value="Genomic_DNA"/>
</dbReference>
<dbReference type="Proteomes" id="UP000185911">
    <property type="component" value="Unassembled WGS sequence"/>
</dbReference>
<accession>A0A1Q8YJ33</accession>
<evidence type="ECO:0000313" key="1">
    <source>
        <dbReference type="EMBL" id="OLP08026.1"/>
    </source>
</evidence>
<comment type="caution">
    <text evidence="1">The sequence shown here is derived from an EMBL/GenBank/DDBJ whole genome shotgun (WGS) entry which is preliminary data.</text>
</comment>
<sequence>MVQQKLRESRLHCLPCLDCFQAPTQSMGRLTCRNRRG</sequence>
<proteinExistence type="predicted"/>
<evidence type="ECO:0000313" key="2">
    <source>
        <dbReference type="Proteomes" id="UP000185911"/>
    </source>
</evidence>
<organism evidence="1 2">
    <name type="scientific">Rhodoferax antarcticus ANT.BR</name>
    <dbReference type="NCBI Taxonomy" id="1111071"/>
    <lineage>
        <taxon>Bacteria</taxon>
        <taxon>Pseudomonadati</taxon>
        <taxon>Pseudomonadota</taxon>
        <taxon>Betaproteobacteria</taxon>
        <taxon>Burkholderiales</taxon>
        <taxon>Comamonadaceae</taxon>
        <taxon>Rhodoferax</taxon>
    </lineage>
</organism>
<gene>
    <name evidence="1" type="ORF">BLL52_0652</name>
</gene>
<reference evidence="1 2" key="1">
    <citation type="submission" date="2017-01" db="EMBL/GenBank/DDBJ databases">
        <title>Genome sequence of Rhodoferax antarcticus ANT.BR, a psychrophilic purple nonsulfur bacterium from an Antarctic microbial mat.</title>
        <authorList>
            <person name="Baker J."/>
            <person name="Riester C."/>
            <person name="Skinner B."/>
            <person name="Newell A."/>
            <person name="Swingley W."/>
            <person name="Madigan M."/>
            <person name="Jung D."/>
            <person name="Asao M."/>
            <person name="Chen M."/>
            <person name="Loughlin P."/>
            <person name="Pan H."/>
            <person name="Lin S."/>
            <person name="Li N."/>
            <person name="Shaw J."/>
            <person name="Prado M."/>
            <person name="Sherman C."/>
            <person name="Li X."/>
            <person name="Tang J."/>
            <person name="Blankenship R."/>
            <person name="Zhao T."/>
            <person name="Touchman J."/>
            <person name="Sattley M."/>
        </authorList>
    </citation>
    <scope>NUCLEOTIDE SEQUENCE [LARGE SCALE GENOMIC DNA]</scope>
    <source>
        <strain evidence="1 2">ANT.BR</strain>
    </source>
</reference>